<dbReference type="EMBL" id="PDCK01000042">
    <property type="protein sequence ID" value="PRQ41306.1"/>
    <property type="molecule type" value="Genomic_DNA"/>
</dbReference>
<organism evidence="1 2">
    <name type="scientific">Rosa chinensis</name>
    <name type="common">China rose</name>
    <dbReference type="NCBI Taxonomy" id="74649"/>
    <lineage>
        <taxon>Eukaryota</taxon>
        <taxon>Viridiplantae</taxon>
        <taxon>Streptophyta</taxon>
        <taxon>Embryophyta</taxon>
        <taxon>Tracheophyta</taxon>
        <taxon>Spermatophyta</taxon>
        <taxon>Magnoliopsida</taxon>
        <taxon>eudicotyledons</taxon>
        <taxon>Gunneridae</taxon>
        <taxon>Pentapetalae</taxon>
        <taxon>rosids</taxon>
        <taxon>fabids</taxon>
        <taxon>Rosales</taxon>
        <taxon>Rosaceae</taxon>
        <taxon>Rosoideae</taxon>
        <taxon>Rosoideae incertae sedis</taxon>
        <taxon>Rosa</taxon>
    </lineage>
</organism>
<accession>A0A2P6R4E0</accession>
<evidence type="ECO:0000313" key="2">
    <source>
        <dbReference type="Proteomes" id="UP000238479"/>
    </source>
</evidence>
<reference evidence="1 2" key="1">
    <citation type="journal article" date="2018" name="Nat. Genet.">
        <title>The Rosa genome provides new insights in the design of modern roses.</title>
        <authorList>
            <person name="Bendahmane M."/>
        </authorList>
    </citation>
    <scope>NUCLEOTIDE SEQUENCE [LARGE SCALE GENOMIC DNA]</scope>
    <source>
        <strain evidence="2">cv. Old Blush</strain>
    </source>
</reference>
<gene>
    <name evidence="1" type="ORF">RchiOBHm_Chr4g0445471</name>
</gene>
<dbReference type="Proteomes" id="UP000238479">
    <property type="component" value="Chromosome 4"/>
</dbReference>
<evidence type="ECO:0000313" key="1">
    <source>
        <dbReference type="EMBL" id="PRQ41306.1"/>
    </source>
</evidence>
<keyword evidence="2" id="KW-1185">Reference proteome</keyword>
<proteinExistence type="predicted"/>
<protein>
    <submittedName>
        <fullName evidence="1">Uncharacterized protein</fullName>
    </submittedName>
</protein>
<sequence length="53" mass="6416">MRQNLDIFDRSLTEEELQMVSRPPQINSSKASFLLHFWDSMNYCFRLTLDYDL</sequence>
<name>A0A2P6R4E0_ROSCH</name>
<dbReference type="AlphaFoldDB" id="A0A2P6R4E0"/>
<dbReference type="Gramene" id="PRQ41306">
    <property type="protein sequence ID" value="PRQ41306"/>
    <property type="gene ID" value="RchiOBHm_Chr4g0445471"/>
</dbReference>
<comment type="caution">
    <text evidence="1">The sequence shown here is derived from an EMBL/GenBank/DDBJ whole genome shotgun (WGS) entry which is preliminary data.</text>
</comment>